<comment type="caution">
    <text evidence="1">The sequence shown here is derived from an EMBL/GenBank/DDBJ whole genome shotgun (WGS) entry which is preliminary data.</text>
</comment>
<keyword evidence="2" id="KW-1185">Reference proteome</keyword>
<feature type="non-terminal residue" evidence="1">
    <location>
        <position position="1"/>
    </location>
</feature>
<evidence type="ECO:0000313" key="2">
    <source>
        <dbReference type="Proteomes" id="UP000018936"/>
    </source>
</evidence>
<sequence length="137" mass="15660">MPTRLSALKDRLIAAFDKSLYLSSHSREIAYKAFVLYVYEKNTHTYPTEKPATSTTSPFITVRLSGKDKEETEDFPKCSSQHTNQILPKKLHTPDLHNGKKNLCTSFSPAHDTDFTKSIINTKLFQNALQGWYNYKA</sequence>
<name>V8P9T2_OPHHA</name>
<evidence type="ECO:0000313" key="1">
    <source>
        <dbReference type="EMBL" id="ETE71080.1"/>
    </source>
</evidence>
<gene>
    <name evidence="1" type="ORF">L345_03107</name>
</gene>
<accession>V8P9T2</accession>
<dbReference type="Proteomes" id="UP000018936">
    <property type="component" value="Unassembled WGS sequence"/>
</dbReference>
<dbReference type="AlphaFoldDB" id="V8P9T2"/>
<organism evidence="1 2">
    <name type="scientific">Ophiophagus hannah</name>
    <name type="common">King cobra</name>
    <name type="synonym">Naja hannah</name>
    <dbReference type="NCBI Taxonomy" id="8665"/>
    <lineage>
        <taxon>Eukaryota</taxon>
        <taxon>Metazoa</taxon>
        <taxon>Chordata</taxon>
        <taxon>Craniata</taxon>
        <taxon>Vertebrata</taxon>
        <taxon>Euteleostomi</taxon>
        <taxon>Lepidosauria</taxon>
        <taxon>Squamata</taxon>
        <taxon>Bifurcata</taxon>
        <taxon>Unidentata</taxon>
        <taxon>Episquamata</taxon>
        <taxon>Toxicofera</taxon>
        <taxon>Serpentes</taxon>
        <taxon>Colubroidea</taxon>
        <taxon>Elapidae</taxon>
        <taxon>Elapinae</taxon>
        <taxon>Ophiophagus</taxon>
    </lineage>
</organism>
<reference evidence="1 2" key="1">
    <citation type="journal article" date="2013" name="Proc. Natl. Acad. Sci. U.S.A.">
        <title>The king cobra genome reveals dynamic gene evolution and adaptation in the snake venom system.</title>
        <authorList>
            <person name="Vonk F.J."/>
            <person name="Casewell N.R."/>
            <person name="Henkel C.V."/>
            <person name="Heimberg A.M."/>
            <person name="Jansen H.J."/>
            <person name="McCleary R.J."/>
            <person name="Kerkkamp H.M."/>
            <person name="Vos R.A."/>
            <person name="Guerreiro I."/>
            <person name="Calvete J.J."/>
            <person name="Wuster W."/>
            <person name="Woods A.E."/>
            <person name="Logan J.M."/>
            <person name="Harrison R.A."/>
            <person name="Castoe T.A."/>
            <person name="de Koning A.P."/>
            <person name="Pollock D.D."/>
            <person name="Yandell M."/>
            <person name="Calderon D."/>
            <person name="Renjifo C."/>
            <person name="Currier R.B."/>
            <person name="Salgado D."/>
            <person name="Pla D."/>
            <person name="Sanz L."/>
            <person name="Hyder A.S."/>
            <person name="Ribeiro J.M."/>
            <person name="Arntzen J.W."/>
            <person name="van den Thillart G.E."/>
            <person name="Boetzer M."/>
            <person name="Pirovano W."/>
            <person name="Dirks R.P."/>
            <person name="Spaink H.P."/>
            <person name="Duboule D."/>
            <person name="McGlinn E."/>
            <person name="Kini R.M."/>
            <person name="Richardson M.K."/>
        </authorList>
    </citation>
    <scope>NUCLEOTIDE SEQUENCE</scope>
    <source>
        <tissue evidence="1">Blood</tissue>
    </source>
</reference>
<proteinExistence type="predicted"/>
<protein>
    <submittedName>
        <fullName evidence="1">Uncharacterized protein</fullName>
    </submittedName>
</protein>
<dbReference type="EMBL" id="AZIM01000437">
    <property type="protein sequence ID" value="ETE71080.1"/>
    <property type="molecule type" value="Genomic_DNA"/>
</dbReference>
<feature type="non-terminal residue" evidence="1">
    <location>
        <position position="137"/>
    </location>
</feature>